<dbReference type="Pfam" id="PF12833">
    <property type="entry name" value="HTH_18"/>
    <property type="match status" value="1"/>
</dbReference>
<dbReference type="SMART" id="SM00871">
    <property type="entry name" value="AraC_E_bind"/>
    <property type="match status" value="1"/>
</dbReference>
<evidence type="ECO:0000313" key="6">
    <source>
        <dbReference type="Proteomes" id="UP001252875"/>
    </source>
</evidence>
<dbReference type="Proteomes" id="UP001252875">
    <property type="component" value="Unassembled WGS sequence"/>
</dbReference>
<reference evidence="5 6" key="1">
    <citation type="submission" date="2023-03" db="EMBL/GenBank/DDBJ databases">
        <authorList>
            <person name="Shen W."/>
            <person name="Cai J."/>
        </authorList>
    </citation>
    <scope>NUCLEOTIDE SEQUENCE [LARGE SCALE GENOMIC DNA]</scope>
    <source>
        <strain evidence="5 6">D6-4</strain>
    </source>
</reference>
<dbReference type="InterPro" id="IPR009057">
    <property type="entry name" value="Homeodomain-like_sf"/>
</dbReference>
<proteinExistence type="predicted"/>
<comment type="caution">
    <text evidence="5">The sequence shown here is derived from an EMBL/GenBank/DDBJ whole genome shotgun (WGS) entry which is preliminary data.</text>
</comment>
<dbReference type="InterPro" id="IPR010499">
    <property type="entry name" value="AraC_E-bd"/>
</dbReference>
<dbReference type="EMBL" id="JARPYI010000001">
    <property type="protein sequence ID" value="MDT2598235.1"/>
    <property type="molecule type" value="Genomic_DNA"/>
</dbReference>
<dbReference type="PROSITE" id="PS00041">
    <property type="entry name" value="HTH_ARAC_FAMILY_1"/>
    <property type="match status" value="1"/>
</dbReference>
<keyword evidence="3" id="KW-0804">Transcription</keyword>
<evidence type="ECO:0000256" key="2">
    <source>
        <dbReference type="ARBA" id="ARBA00023125"/>
    </source>
</evidence>
<dbReference type="InterPro" id="IPR029442">
    <property type="entry name" value="GyrI-like"/>
</dbReference>
<dbReference type="Gene3D" id="1.10.10.60">
    <property type="entry name" value="Homeodomain-like"/>
    <property type="match status" value="2"/>
</dbReference>
<feature type="domain" description="HTH araC/xylS-type" evidence="4">
    <location>
        <begin position="8"/>
        <end position="106"/>
    </location>
</feature>
<dbReference type="SUPFAM" id="SSF46689">
    <property type="entry name" value="Homeodomain-like"/>
    <property type="match status" value="1"/>
</dbReference>
<sequence>MDKRALINDSIDYILAHLAEPLTIADVAKQLSYSKYYFCRTFKEVTGESVYSFIKRMKIEQSAIDLKLKKDKQISEIGLDYGYSASNYSSVFKELYDQSPVNFRKTIKANKVPNPFNPQKQETLSSYEAYQQKIEIRELNDLLVVFERKLGSYVNLKQEWSSFIAENAYYDETSVMIEKYYNDPSLAVFDNSICDLCFTVDEVFASENTKVIEAGKCAVFPFQGTIEEIFSAAQGLFTIWLPQSEYQMKENYGLNIYRRIDWEAGYVQMDICIPIK</sequence>
<evidence type="ECO:0000256" key="3">
    <source>
        <dbReference type="ARBA" id="ARBA00023163"/>
    </source>
</evidence>
<accession>A0ABU3ETQ0</accession>
<dbReference type="InterPro" id="IPR018060">
    <property type="entry name" value="HTH_AraC"/>
</dbReference>
<dbReference type="SMART" id="SM00342">
    <property type="entry name" value="HTH_ARAC"/>
    <property type="match status" value="1"/>
</dbReference>
<evidence type="ECO:0000256" key="1">
    <source>
        <dbReference type="ARBA" id="ARBA00023015"/>
    </source>
</evidence>
<dbReference type="InterPro" id="IPR018062">
    <property type="entry name" value="HTH_AraC-typ_CS"/>
</dbReference>
<name>A0ABU3ETQ0_9ENTE</name>
<keyword evidence="2" id="KW-0238">DNA-binding</keyword>
<organism evidence="5 6">
    <name type="scientific">Enterococcus hulanensis</name>
    <dbReference type="NCBI Taxonomy" id="2559929"/>
    <lineage>
        <taxon>Bacteria</taxon>
        <taxon>Bacillati</taxon>
        <taxon>Bacillota</taxon>
        <taxon>Bacilli</taxon>
        <taxon>Lactobacillales</taxon>
        <taxon>Enterococcaceae</taxon>
        <taxon>Enterococcus</taxon>
    </lineage>
</organism>
<dbReference type="SUPFAM" id="SSF55136">
    <property type="entry name" value="Probable bacterial effector-binding domain"/>
    <property type="match status" value="1"/>
</dbReference>
<evidence type="ECO:0000313" key="5">
    <source>
        <dbReference type="EMBL" id="MDT2598235.1"/>
    </source>
</evidence>
<dbReference type="InterPro" id="IPR011256">
    <property type="entry name" value="Reg_factor_effector_dom_sf"/>
</dbReference>
<dbReference type="PROSITE" id="PS01124">
    <property type="entry name" value="HTH_ARAC_FAMILY_2"/>
    <property type="match status" value="1"/>
</dbReference>
<dbReference type="InterPro" id="IPR050908">
    <property type="entry name" value="SmbC-like"/>
</dbReference>
<keyword evidence="6" id="KW-1185">Reference proteome</keyword>
<gene>
    <name evidence="5" type="ORF">P7D85_00530</name>
</gene>
<dbReference type="RefSeq" id="WP_311821395.1">
    <property type="nucleotide sequence ID" value="NZ_JARPYF010000001.1"/>
</dbReference>
<dbReference type="PANTHER" id="PTHR40055:SF1">
    <property type="entry name" value="TRANSCRIPTIONAL REGULATOR YGIV-RELATED"/>
    <property type="match status" value="1"/>
</dbReference>
<dbReference type="Gene3D" id="3.20.80.10">
    <property type="entry name" value="Regulatory factor, effector binding domain"/>
    <property type="match status" value="1"/>
</dbReference>
<dbReference type="Pfam" id="PF06445">
    <property type="entry name" value="GyrI-like"/>
    <property type="match status" value="1"/>
</dbReference>
<protein>
    <submittedName>
        <fullName evidence="5">AraC family transcriptional regulator</fullName>
    </submittedName>
</protein>
<evidence type="ECO:0000259" key="4">
    <source>
        <dbReference type="PROSITE" id="PS01124"/>
    </source>
</evidence>
<keyword evidence="1" id="KW-0805">Transcription regulation</keyword>
<dbReference type="PANTHER" id="PTHR40055">
    <property type="entry name" value="TRANSCRIPTIONAL REGULATOR YGIV-RELATED"/>
    <property type="match status" value="1"/>
</dbReference>